<dbReference type="EMBL" id="JAPDDT010000007">
    <property type="protein sequence ID" value="MCW1924082.1"/>
    <property type="molecule type" value="Genomic_DNA"/>
</dbReference>
<dbReference type="Gene3D" id="2.60.120.1440">
    <property type="match status" value="1"/>
</dbReference>
<reference evidence="2 3" key="1">
    <citation type="submission" date="2022-10" db="EMBL/GenBank/DDBJ databases">
        <title>Luteolibacter arcticus strain CCTCC AB 2014275, whole genome shotgun sequencing project.</title>
        <authorList>
            <person name="Zhao G."/>
            <person name="Shen L."/>
        </authorList>
    </citation>
    <scope>NUCLEOTIDE SEQUENCE [LARGE SCALE GENOMIC DNA]</scope>
    <source>
        <strain evidence="2 3">CCTCC AB 2014275</strain>
    </source>
</reference>
<proteinExistence type="predicted"/>
<organism evidence="2 3">
    <name type="scientific">Luteolibacter arcticus</name>
    <dbReference type="NCBI Taxonomy" id="1581411"/>
    <lineage>
        <taxon>Bacteria</taxon>
        <taxon>Pseudomonadati</taxon>
        <taxon>Verrucomicrobiota</taxon>
        <taxon>Verrucomicrobiia</taxon>
        <taxon>Verrucomicrobiales</taxon>
        <taxon>Verrucomicrobiaceae</taxon>
        <taxon>Luteolibacter</taxon>
    </lineage>
</organism>
<evidence type="ECO:0000313" key="3">
    <source>
        <dbReference type="Proteomes" id="UP001320876"/>
    </source>
</evidence>
<accession>A0ABT3GKP4</accession>
<evidence type="ECO:0000313" key="2">
    <source>
        <dbReference type="EMBL" id="MCW1924082.1"/>
    </source>
</evidence>
<protein>
    <recommendedName>
        <fullName evidence="4">FecR protein domain-containing protein</fullName>
    </recommendedName>
</protein>
<keyword evidence="1" id="KW-0812">Transmembrane</keyword>
<dbReference type="RefSeq" id="WP_264488190.1">
    <property type="nucleotide sequence ID" value="NZ_JAPDDT010000007.1"/>
</dbReference>
<feature type="transmembrane region" description="Helical" evidence="1">
    <location>
        <begin position="99"/>
        <end position="119"/>
    </location>
</feature>
<name>A0ABT3GKP4_9BACT</name>
<dbReference type="InterPro" id="IPR012373">
    <property type="entry name" value="Ferrdict_sens_TM"/>
</dbReference>
<dbReference type="PANTHER" id="PTHR30273">
    <property type="entry name" value="PERIPLASMIC SIGNAL SENSOR AND SIGMA FACTOR ACTIVATOR FECR-RELATED"/>
    <property type="match status" value="1"/>
</dbReference>
<keyword evidence="1" id="KW-0472">Membrane</keyword>
<evidence type="ECO:0008006" key="4">
    <source>
        <dbReference type="Google" id="ProtNLM"/>
    </source>
</evidence>
<dbReference type="PANTHER" id="PTHR30273:SF2">
    <property type="entry name" value="PROTEIN FECR"/>
    <property type="match status" value="1"/>
</dbReference>
<comment type="caution">
    <text evidence="2">The sequence shown here is derived from an EMBL/GenBank/DDBJ whole genome shotgun (WGS) entry which is preliminary data.</text>
</comment>
<sequence length="463" mass="49626">MHPHDPSAFGPLLEQLLEGNIDDVSRARLIALMEADPALRAEAARQLVLSDALKNLASNEDGEQFVELVTEHAFHLGGEGENEFTERVMQRLPLRRRRPGLLAATALIGLCAVATFLIFRGGDAAHGATIATLRQIDDRGSIVSTEEIAQGYKHQLAGGLLRLDFTNGAVVAIEGPADFEIVSGMVMKLGSGKLNAWCPETAHGFQVLTSKATVTDLGTSFGVNAAADGSANFVVLDGLIEVSDGGGTHRLDEGKAMQSGNSGLHTVAFKADAFHRTWPLASGILSARGAVKAAPPGTAEQLAKMEDNEAVLVIPERRGVPFNHPIEVELSAPGEISLKHAPVRQTLAPRPGTFLRSFLIRYNPIGRPGDKFQRFEGEVTFDRPVLAICAHGAVLEASDPMFATGPWLSADGAIEFRGIDLDQPEQHADLVHLSEDRQTVRIVFNAGLSTDDLRVIVEEEGSR</sequence>
<gene>
    <name evidence="2" type="ORF">OKA05_16060</name>
</gene>
<dbReference type="Proteomes" id="UP001320876">
    <property type="component" value="Unassembled WGS sequence"/>
</dbReference>
<keyword evidence="1" id="KW-1133">Transmembrane helix</keyword>
<keyword evidence="3" id="KW-1185">Reference proteome</keyword>
<evidence type="ECO:0000256" key="1">
    <source>
        <dbReference type="SAM" id="Phobius"/>
    </source>
</evidence>